<dbReference type="AlphaFoldDB" id="A0A8J2P4Y7"/>
<gene>
    <name evidence="2" type="ORF">AFUS01_LOCUS26205</name>
</gene>
<keyword evidence="3" id="KW-1185">Reference proteome</keyword>
<dbReference type="Proteomes" id="UP000708208">
    <property type="component" value="Unassembled WGS sequence"/>
</dbReference>
<organism evidence="2 3">
    <name type="scientific">Allacma fusca</name>
    <dbReference type="NCBI Taxonomy" id="39272"/>
    <lineage>
        <taxon>Eukaryota</taxon>
        <taxon>Metazoa</taxon>
        <taxon>Ecdysozoa</taxon>
        <taxon>Arthropoda</taxon>
        <taxon>Hexapoda</taxon>
        <taxon>Collembola</taxon>
        <taxon>Symphypleona</taxon>
        <taxon>Sminthuridae</taxon>
        <taxon>Allacma</taxon>
    </lineage>
</organism>
<feature type="region of interest" description="Disordered" evidence="1">
    <location>
        <begin position="1"/>
        <end position="31"/>
    </location>
</feature>
<sequence>NPVGHNSKYDEPNDLLQECKPSSHTDSGLVQEKGQKLLPLFVETKNEVQTSEKQLLQDFKKPNFYIPSDEKNVKKLNKDDLASPNQATEVPRIDEPKCDKDKCSQKFKKNTVTRLNLKPFKYRIRPFSFTRKNYLKNCKGLLRKDQSHGDVLDVQSRDQIVRGD</sequence>
<evidence type="ECO:0000256" key="1">
    <source>
        <dbReference type="SAM" id="MobiDB-lite"/>
    </source>
</evidence>
<accession>A0A8J2P4Y7</accession>
<comment type="caution">
    <text evidence="2">The sequence shown here is derived from an EMBL/GenBank/DDBJ whole genome shotgun (WGS) entry which is preliminary data.</text>
</comment>
<dbReference type="EMBL" id="CAJVCH010346444">
    <property type="protein sequence ID" value="CAG7815531.1"/>
    <property type="molecule type" value="Genomic_DNA"/>
</dbReference>
<feature type="non-terminal residue" evidence="2">
    <location>
        <position position="164"/>
    </location>
</feature>
<feature type="region of interest" description="Disordered" evidence="1">
    <location>
        <begin position="75"/>
        <end position="96"/>
    </location>
</feature>
<proteinExistence type="predicted"/>
<name>A0A8J2P4Y7_9HEXA</name>
<protein>
    <submittedName>
        <fullName evidence="2">Uncharacterized protein</fullName>
    </submittedName>
</protein>
<reference evidence="2" key="1">
    <citation type="submission" date="2021-06" db="EMBL/GenBank/DDBJ databases">
        <authorList>
            <person name="Hodson N. C."/>
            <person name="Mongue J. A."/>
            <person name="Jaron S. K."/>
        </authorList>
    </citation>
    <scope>NUCLEOTIDE SEQUENCE</scope>
</reference>
<evidence type="ECO:0000313" key="3">
    <source>
        <dbReference type="Proteomes" id="UP000708208"/>
    </source>
</evidence>
<evidence type="ECO:0000313" key="2">
    <source>
        <dbReference type="EMBL" id="CAG7815531.1"/>
    </source>
</evidence>
<feature type="non-terminal residue" evidence="2">
    <location>
        <position position="1"/>
    </location>
</feature>